<evidence type="ECO:0000313" key="2">
    <source>
        <dbReference type="Proteomes" id="UP001291306"/>
    </source>
</evidence>
<accession>A0AAW9IHH4</accession>
<name>A0AAW9IHH4_CLOPF</name>
<reference evidence="1" key="1">
    <citation type="submission" date="2019-11" db="EMBL/GenBank/DDBJ databases">
        <title>Characterization of Clostridium perfringens isolates from swine manure treated agricultural soils.</title>
        <authorList>
            <person name="Wushke S.T."/>
        </authorList>
    </citation>
    <scope>NUCLEOTIDE SEQUENCE</scope>
    <source>
        <strain evidence="1">X26</strain>
    </source>
</reference>
<sequence length="105" mass="12492">MSDKDYANIEKMGIERKKIGANYYSISEKLNFLNEIDKMRVLDIIKKEFGYENLITPSKISKLSDLLFDNCIEFYEEKMEWKVAVKESTKLLEKENFIDESYKKT</sequence>
<gene>
    <name evidence="1" type="ORF">GNF79_18625</name>
</gene>
<dbReference type="Proteomes" id="UP001291306">
    <property type="component" value="Unassembled WGS sequence"/>
</dbReference>
<proteinExistence type="predicted"/>
<protein>
    <submittedName>
        <fullName evidence="1">Uncharacterized protein</fullName>
    </submittedName>
</protein>
<dbReference type="EMBL" id="WNVC01000951">
    <property type="protein sequence ID" value="MDZ5001036.1"/>
    <property type="molecule type" value="Genomic_DNA"/>
</dbReference>
<comment type="caution">
    <text evidence="1">The sequence shown here is derived from an EMBL/GenBank/DDBJ whole genome shotgun (WGS) entry which is preliminary data.</text>
</comment>
<evidence type="ECO:0000313" key="1">
    <source>
        <dbReference type="EMBL" id="MDZ5001036.1"/>
    </source>
</evidence>
<organism evidence="1 2">
    <name type="scientific">Clostridium perfringens</name>
    <dbReference type="NCBI Taxonomy" id="1502"/>
    <lineage>
        <taxon>Bacteria</taxon>
        <taxon>Bacillati</taxon>
        <taxon>Bacillota</taxon>
        <taxon>Clostridia</taxon>
        <taxon>Eubacteriales</taxon>
        <taxon>Clostridiaceae</taxon>
        <taxon>Clostridium</taxon>
    </lineage>
</organism>
<dbReference type="AlphaFoldDB" id="A0AAW9IHH4"/>